<organism evidence="2 3">
    <name type="scientific">Eumeta variegata</name>
    <name type="common">Bagworm moth</name>
    <name type="synonym">Eumeta japonica</name>
    <dbReference type="NCBI Taxonomy" id="151549"/>
    <lineage>
        <taxon>Eukaryota</taxon>
        <taxon>Metazoa</taxon>
        <taxon>Ecdysozoa</taxon>
        <taxon>Arthropoda</taxon>
        <taxon>Hexapoda</taxon>
        <taxon>Insecta</taxon>
        <taxon>Pterygota</taxon>
        <taxon>Neoptera</taxon>
        <taxon>Endopterygota</taxon>
        <taxon>Lepidoptera</taxon>
        <taxon>Glossata</taxon>
        <taxon>Ditrysia</taxon>
        <taxon>Tineoidea</taxon>
        <taxon>Psychidae</taxon>
        <taxon>Oiketicinae</taxon>
        <taxon>Eumeta</taxon>
    </lineage>
</organism>
<dbReference type="Proteomes" id="UP000299102">
    <property type="component" value="Unassembled WGS sequence"/>
</dbReference>
<sequence>MNILNPTDDGLNHDLNRNPVHDSDRNPGFDSETYPGPALNFYVGTALCSDASRVLVLVLNSISNLAPFSISVHSDLDSQFCSPSRFRLRLRCGSRFRFGRIGGKY</sequence>
<proteinExistence type="predicted"/>
<accession>A0A4C1YWJ7</accession>
<comment type="caution">
    <text evidence="2">The sequence shown here is derived from an EMBL/GenBank/DDBJ whole genome shotgun (WGS) entry which is preliminary data.</text>
</comment>
<gene>
    <name evidence="2" type="ORF">EVAR_63021_1</name>
</gene>
<feature type="region of interest" description="Disordered" evidence="1">
    <location>
        <begin position="1"/>
        <end position="31"/>
    </location>
</feature>
<keyword evidence="3" id="KW-1185">Reference proteome</keyword>
<evidence type="ECO:0000313" key="3">
    <source>
        <dbReference type="Proteomes" id="UP000299102"/>
    </source>
</evidence>
<dbReference type="AlphaFoldDB" id="A0A4C1YWJ7"/>
<dbReference type="EMBL" id="BGZK01001396">
    <property type="protein sequence ID" value="GBP79019.1"/>
    <property type="molecule type" value="Genomic_DNA"/>
</dbReference>
<protein>
    <submittedName>
        <fullName evidence="2">Uncharacterized protein</fullName>
    </submittedName>
</protein>
<feature type="compositionally biased region" description="Basic and acidic residues" evidence="1">
    <location>
        <begin position="10"/>
        <end position="27"/>
    </location>
</feature>
<reference evidence="2 3" key="1">
    <citation type="journal article" date="2019" name="Commun. Biol.">
        <title>The bagworm genome reveals a unique fibroin gene that provides high tensile strength.</title>
        <authorList>
            <person name="Kono N."/>
            <person name="Nakamura H."/>
            <person name="Ohtoshi R."/>
            <person name="Tomita M."/>
            <person name="Numata K."/>
            <person name="Arakawa K."/>
        </authorList>
    </citation>
    <scope>NUCLEOTIDE SEQUENCE [LARGE SCALE GENOMIC DNA]</scope>
</reference>
<name>A0A4C1YWJ7_EUMVA</name>
<evidence type="ECO:0000313" key="2">
    <source>
        <dbReference type="EMBL" id="GBP79019.1"/>
    </source>
</evidence>
<evidence type="ECO:0000256" key="1">
    <source>
        <dbReference type="SAM" id="MobiDB-lite"/>
    </source>
</evidence>